<organism evidence="2 3">
    <name type="scientific">Novipirellula aureliae</name>
    <dbReference type="NCBI Taxonomy" id="2527966"/>
    <lineage>
        <taxon>Bacteria</taxon>
        <taxon>Pseudomonadati</taxon>
        <taxon>Planctomycetota</taxon>
        <taxon>Planctomycetia</taxon>
        <taxon>Pirellulales</taxon>
        <taxon>Pirellulaceae</taxon>
        <taxon>Novipirellula</taxon>
    </lineage>
</organism>
<gene>
    <name evidence="2" type="ORF">Q31b_58800</name>
</gene>
<name>A0A5C6D3N4_9BACT</name>
<evidence type="ECO:0000313" key="3">
    <source>
        <dbReference type="Proteomes" id="UP000315471"/>
    </source>
</evidence>
<sequence>MLSQLVLIAVLSFALASAMLVVRNDRRQIRTMRRMMQMMIRQQPTKEQPAHETTPRQPDRR</sequence>
<accession>A0A5C6D3N4</accession>
<dbReference type="Proteomes" id="UP000315471">
    <property type="component" value="Unassembled WGS sequence"/>
</dbReference>
<reference evidence="2 3" key="1">
    <citation type="submission" date="2019-02" db="EMBL/GenBank/DDBJ databases">
        <title>Deep-cultivation of Planctomycetes and their phenomic and genomic characterization uncovers novel biology.</title>
        <authorList>
            <person name="Wiegand S."/>
            <person name="Jogler M."/>
            <person name="Boedeker C."/>
            <person name="Pinto D."/>
            <person name="Vollmers J."/>
            <person name="Rivas-Marin E."/>
            <person name="Kohn T."/>
            <person name="Peeters S.H."/>
            <person name="Heuer A."/>
            <person name="Rast P."/>
            <person name="Oberbeckmann S."/>
            <person name="Bunk B."/>
            <person name="Jeske O."/>
            <person name="Meyerdierks A."/>
            <person name="Storesund J.E."/>
            <person name="Kallscheuer N."/>
            <person name="Luecker S."/>
            <person name="Lage O.M."/>
            <person name="Pohl T."/>
            <person name="Merkel B.J."/>
            <person name="Hornburger P."/>
            <person name="Mueller R.-W."/>
            <person name="Bruemmer F."/>
            <person name="Labrenz M."/>
            <person name="Spormann A.M."/>
            <person name="Op Den Camp H."/>
            <person name="Overmann J."/>
            <person name="Amann R."/>
            <person name="Jetten M.S.M."/>
            <person name="Mascher T."/>
            <person name="Medema M.H."/>
            <person name="Devos D.P."/>
            <person name="Kaster A.-K."/>
            <person name="Ovreas L."/>
            <person name="Rohde M."/>
            <person name="Galperin M.Y."/>
            <person name="Jogler C."/>
        </authorList>
    </citation>
    <scope>NUCLEOTIDE SEQUENCE [LARGE SCALE GENOMIC DNA]</scope>
    <source>
        <strain evidence="2 3">Q31b</strain>
    </source>
</reference>
<protein>
    <submittedName>
        <fullName evidence="2">Uncharacterized protein</fullName>
    </submittedName>
</protein>
<feature type="region of interest" description="Disordered" evidence="1">
    <location>
        <begin position="39"/>
        <end position="61"/>
    </location>
</feature>
<dbReference type="AlphaFoldDB" id="A0A5C6D3N4"/>
<evidence type="ECO:0000313" key="2">
    <source>
        <dbReference type="EMBL" id="TWU31502.1"/>
    </source>
</evidence>
<keyword evidence="3" id="KW-1185">Reference proteome</keyword>
<evidence type="ECO:0000256" key="1">
    <source>
        <dbReference type="SAM" id="MobiDB-lite"/>
    </source>
</evidence>
<comment type="caution">
    <text evidence="2">The sequence shown here is derived from an EMBL/GenBank/DDBJ whole genome shotgun (WGS) entry which is preliminary data.</text>
</comment>
<dbReference type="EMBL" id="SJPY01000033">
    <property type="protein sequence ID" value="TWU31502.1"/>
    <property type="molecule type" value="Genomic_DNA"/>
</dbReference>
<proteinExistence type="predicted"/>
<feature type="compositionally biased region" description="Basic and acidic residues" evidence="1">
    <location>
        <begin position="48"/>
        <end position="61"/>
    </location>
</feature>